<accession>A0ACB8HPG9</accession>
<name>A0ACB8HPG9_9BRYO</name>
<reference evidence="2" key="1">
    <citation type="journal article" date="2022" name="New Phytol.">
        <title>Phylogenomic structure and speciation in an emerging model: the Sphagnum magellanicum complex (Bryophyta).</title>
        <authorList>
            <person name="Shaw A.J."/>
            <person name="Piatkowski B."/>
            <person name="Duffy A.M."/>
            <person name="Aguero B."/>
            <person name="Imwattana K."/>
            <person name="Nieto-Lugilde M."/>
            <person name="Healey A."/>
            <person name="Weston D.J."/>
            <person name="Patel M.N."/>
            <person name="Schmutz J."/>
            <person name="Grimwood J."/>
            <person name="Yavitt J.B."/>
            <person name="Hassel K."/>
            <person name="Stenoien H.K."/>
            <person name="Flatberg K.I."/>
            <person name="Bickford C.P."/>
            <person name="Hicks K.A."/>
        </authorList>
    </citation>
    <scope>NUCLEOTIDE SEQUENCE [LARGE SCALE GENOMIC DNA]</scope>
</reference>
<evidence type="ECO:0000313" key="2">
    <source>
        <dbReference type="Proteomes" id="UP000828922"/>
    </source>
</evidence>
<proteinExistence type="predicted"/>
<organism evidence="1 2">
    <name type="scientific">Sphagnum magellanicum</name>
    <dbReference type="NCBI Taxonomy" id="128215"/>
    <lineage>
        <taxon>Eukaryota</taxon>
        <taxon>Viridiplantae</taxon>
        <taxon>Streptophyta</taxon>
        <taxon>Embryophyta</taxon>
        <taxon>Bryophyta</taxon>
        <taxon>Sphagnophytina</taxon>
        <taxon>Sphagnopsida</taxon>
        <taxon>Sphagnales</taxon>
        <taxon>Sphagnaceae</taxon>
        <taxon>Sphagnum</taxon>
    </lineage>
</organism>
<keyword evidence="2" id="KW-1185">Reference proteome</keyword>
<sequence>MALTFKVVFVLLVSVLALCQASSDPDPVTVKILEGFDNVTTQSNNLRIAVQTINIFNAGEQGFIIAQGFTSIIAKIAEGTTRVDSVSTGPLSDDDAQLVVQALTTFVQVHQALLQVIIGKHGLLTLVPFFEPIRLALVSLEAAVDTLALDLIDLIPTQKPAANAQFASLSVTLTSAITTYSQPFVALADPDPVTVKILEGFDNVTTQSNNLRIAVQTINFFNAAEQGFIIAEGFTSIIAKIAEGTTRVDSVSTGPLSDDDAQLVVQALTTFVQVHQALLQVIIGKHGLLTLVPFFEPIRLALVSLEAAVDTLALDLIDLIPTQKPAANAQFASLSVTLTSAITTYSQPFVALADPDPVTVKILEGFDNVTTQSNNLRIAVQTINFFNAAEQGFIIAEGFTSIIAKISEGTTRVDAVSTGPLSDDDAQLVVQALTTFVQVHQALLQVIIGKHGLLTLVPFFEPIRLALVSLEAAVDTLALDLIDLIPTQKPAANAQFASLSVTLTSAITTYSPTLQTLQASRVAQY</sequence>
<comment type="caution">
    <text evidence="1">The sequence shown here is derived from an EMBL/GenBank/DDBJ whole genome shotgun (WGS) entry which is preliminary data.</text>
</comment>
<dbReference type="EMBL" id="CM038913">
    <property type="protein sequence ID" value="KAH9558141.1"/>
    <property type="molecule type" value="Genomic_DNA"/>
</dbReference>
<protein>
    <submittedName>
        <fullName evidence="1">Uncharacterized protein</fullName>
    </submittedName>
</protein>
<dbReference type="Proteomes" id="UP000828922">
    <property type="component" value="Linkage Group LG07"/>
</dbReference>
<evidence type="ECO:0000313" key="1">
    <source>
        <dbReference type="EMBL" id="KAH9558141.1"/>
    </source>
</evidence>
<gene>
    <name evidence="1" type="ORF">CY35_07G121500</name>
</gene>